<dbReference type="InParanoid" id="W0RRD2"/>
<organism evidence="1 2">
    <name type="scientific">Gemmatirosa kalamazoonensis</name>
    <dbReference type="NCBI Taxonomy" id="861299"/>
    <lineage>
        <taxon>Bacteria</taxon>
        <taxon>Pseudomonadati</taxon>
        <taxon>Gemmatimonadota</taxon>
        <taxon>Gemmatimonadia</taxon>
        <taxon>Gemmatimonadales</taxon>
        <taxon>Gemmatimonadaceae</taxon>
        <taxon>Gemmatirosa</taxon>
    </lineage>
</organism>
<geneLocation type="plasmid" evidence="1 2">
    <name>1</name>
</geneLocation>
<protein>
    <submittedName>
        <fullName evidence="1">Uncharacterized protein</fullName>
    </submittedName>
</protein>
<gene>
    <name evidence="1" type="ORF">J421_5340</name>
</gene>
<dbReference type="AlphaFoldDB" id="W0RRD2"/>
<dbReference type="HOGENOM" id="CLU_2232680_0_0_0"/>
<reference evidence="1 2" key="1">
    <citation type="journal article" date="2014" name="Genome Announc.">
        <title>Genome Sequence and Methylome of Soil Bacterium Gemmatirosa kalamazoonensis KBS708T, a Member of the Rarely Cultivated Gemmatimonadetes Phylum.</title>
        <authorList>
            <person name="Debruyn J.M."/>
            <person name="Radosevich M."/>
            <person name="Wommack K.E."/>
            <person name="Polson S.W."/>
            <person name="Hauser L.J."/>
            <person name="Fawaz M.N."/>
            <person name="Korlach J."/>
            <person name="Tsai Y.C."/>
        </authorList>
    </citation>
    <scope>NUCLEOTIDE SEQUENCE [LARGE SCALE GENOMIC DNA]</scope>
    <source>
        <strain evidence="1 2">KBS708</strain>
        <plasmid evidence="2">Plasmid 1</plasmid>
    </source>
</reference>
<dbReference type="KEGG" id="gba:J421_5340"/>
<dbReference type="RefSeq" id="WP_148306566.1">
    <property type="nucleotide sequence ID" value="NZ_CP007129.1"/>
</dbReference>
<evidence type="ECO:0000313" key="1">
    <source>
        <dbReference type="EMBL" id="AHG92875.1"/>
    </source>
</evidence>
<accession>W0RRD2</accession>
<sequence>MEEIFRYQHLEQARNAAIAWLEAKGAHFSLNHNVEIGRLGTFEGAEVGVSPRSKPFWRLRIDDDPAKGPHYNAEFGEGPSRKKAAFCFPASAETMARLASRRARR</sequence>
<name>W0RRD2_9BACT</name>
<proteinExistence type="predicted"/>
<keyword evidence="2" id="KW-1185">Reference proteome</keyword>
<dbReference type="Proteomes" id="UP000019151">
    <property type="component" value="Plasmid 1"/>
</dbReference>
<keyword evidence="1" id="KW-0614">Plasmid</keyword>
<dbReference type="EMBL" id="CP007129">
    <property type="protein sequence ID" value="AHG92875.1"/>
    <property type="molecule type" value="Genomic_DNA"/>
</dbReference>
<dbReference type="OrthoDB" id="582519at2"/>
<evidence type="ECO:0000313" key="2">
    <source>
        <dbReference type="Proteomes" id="UP000019151"/>
    </source>
</evidence>